<keyword evidence="6" id="KW-1185">Reference proteome</keyword>
<evidence type="ECO:0000259" key="3">
    <source>
        <dbReference type="Pfam" id="PF01408"/>
    </source>
</evidence>
<comment type="similarity">
    <text evidence="1">Belongs to the Gfo/Idh/MocA family.</text>
</comment>
<reference evidence="5 6" key="1">
    <citation type="journal article" date="2015" name="Genome Announc.">
        <title>Expanding the biotechnology potential of lactobacilli through comparative genomics of 213 strains and associated genera.</title>
        <authorList>
            <person name="Sun Z."/>
            <person name="Harris H.M."/>
            <person name="McCann A."/>
            <person name="Guo C."/>
            <person name="Argimon S."/>
            <person name="Zhang W."/>
            <person name="Yang X."/>
            <person name="Jeffery I.B."/>
            <person name="Cooney J.C."/>
            <person name="Kagawa T.F."/>
            <person name="Liu W."/>
            <person name="Song Y."/>
            <person name="Salvetti E."/>
            <person name="Wrobel A."/>
            <person name="Rasinkangas P."/>
            <person name="Parkhill J."/>
            <person name="Rea M.C."/>
            <person name="O'Sullivan O."/>
            <person name="Ritari J."/>
            <person name="Douillard F.P."/>
            <person name="Paul Ross R."/>
            <person name="Yang R."/>
            <person name="Briner A.E."/>
            <person name="Felis G.E."/>
            <person name="de Vos W.M."/>
            <person name="Barrangou R."/>
            <person name="Klaenhammer T.R."/>
            <person name="Caufield P.W."/>
            <person name="Cui Y."/>
            <person name="Zhang H."/>
            <person name="O'Toole P.W."/>
        </authorList>
    </citation>
    <scope>NUCLEOTIDE SEQUENCE [LARGE SCALE GENOMIC DNA]</scope>
    <source>
        <strain evidence="5 6">DSM 23908</strain>
    </source>
</reference>
<dbReference type="InterPro" id="IPR055170">
    <property type="entry name" value="GFO_IDH_MocA-like_dom"/>
</dbReference>
<evidence type="ECO:0000259" key="4">
    <source>
        <dbReference type="Pfam" id="PF22725"/>
    </source>
</evidence>
<dbReference type="Proteomes" id="UP000051521">
    <property type="component" value="Unassembled WGS sequence"/>
</dbReference>
<dbReference type="InterPro" id="IPR000683">
    <property type="entry name" value="Gfo/Idh/MocA-like_OxRdtase_N"/>
</dbReference>
<organism evidence="5 6">
    <name type="scientific">Lactobacillus gigeriorum DSM 23908 = CRBIP 24.85</name>
    <dbReference type="NCBI Taxonomy" id="1423751"/>
    <lineage>
        <taxon>Bacteria</taxon>
        <taxon>Bacillati</taxon>
        <taxon>Bacillota</taxon>
        <taxon>Bacilli</taxon>
        <taxon>Lactobacillales</taxon>
        <taxon>Lactobacillaceae</taxon>
        <taxon>Lactobacillus</taxon>
    </lineage>
</organism>
<gene>
    <name evidence="5" type="ORF">FC38_GL001528</name>
</gene>
<dbReference type="SUPFAM" id="SSF51735">
    <property type="entry name" value="NAD(P)-binding Rossmann-fold domains"/>
    <property type="match status" value="1"/>
</dbReference>
<dbReference type="Pfam" id="PF22725">
    <property type="entry name" value="GFO_IDH_MocA_C3"/>
    <property type="match status" value="1"/>
</dbReference>
<comment type="caution">
    <text evidence="5">The sequence shown here is derived from an EMBL/GenBank/DDBJ whole genome shotgun (WGS) entry which is preliminary data.</text>
</comment>
<dbReference type="EMBL" id="AYZO01000050">
    <property type="protein sequence ID" value="KRN09263.1"/>
    <property type="molecule type" value="Genomic_DNA"/>
</dbReference>
<accession>A0ABR5PTF0</accession>
<evidence type="ECO:0000256" key="2">
    <source>
        <dbReference type="ARBA" id="ARBA00023002"/>
    </source>
</evidence>
<feature type="domain" description="GFO/IDH/MocA-like oxidoreductase" evidence="4">
    <location>
        <begin position="159"/>
        <end position="275"/>
    </location>
</feature>
<evidence type="ECO:0000256" key="1">
    <source>
        <dbReference type="ARBA" id="ARBA00010928"/>
    </source>
</evidence>
<proteinExistence type="inferred from homology"/>
<evidence type="ECO:0000313" key="6">
    <source>
        <dbReference type="Proteomes" id="UP000051521"/>
    </source>
</evidence>
<name>A0ABR5PTF0_9LACO</name>
<protein>
    <submittedName>
        <fullName evidence="5">Trans-1,2-dihydrobenzene-1,2-diol dehydrogenase</fullName>
    </submittedName>
</protein>
<dbReference type="SUPFAM" id="SSF55347">
    <property type="entry name" value="Glyceraldehyde-3-phosphate dehydrogenase-like, C-terminal domain"/>
    <property type="match status" value="1"/>
</dbReference>
<dbReference type="InterPro" id="IPR050984">
    <property type="entry name" value="Gfo/Idh/MocA_domain"/>
</dbReference>
<dbReference type="InterPro" id="IPR036291">
    <property type="entry name" value="NAD(P)-bd_dom_sf"/>
</dbReference>
<evidence type="ECO:0000313" key="5">
    <source>
        <dbReference type="EMBL" id="KRN09263.1"/>
    </source>
</evidence>
<dbReference type="Gene3D" id="3.30.360.10">
    <property type="entry name" value="Dihydrodipicolinate Reductase, domain 2"/>
    <property type="match status" value="1"/>
</dbReference>
<keyword evidence="2" id="KW-0560">Oxidoreductase</keyword>
<sequence>MKAFTKLAFTASMDKEVIIFGYDKNEVKTMNKYNWGIIGTGWIAHDMADALNEVNDEIYAAANPHESALRDFVKEKGVTKAYFNPDEMINDPNVDIIYVATPHISHYGYIKKALLASKHVFAEKAITVNAAQFDEVAQLAKEKNLILTEGFTLYHMPIYQKVLDLIKAGKLGQIKLVQVNFGSLKDYDPKNRFFNKDLAGGALLDIGGYATAFARTFLSSTPESILTSVKFFETGVDEQSGIILKNNDDQMAVMALSMRAKQPKRGVVSGTKGYVEINNYPRAVEADITYTTSAHEESHEKIVAGDSSQALTYEIKDMQRYIEQGHDDGQLEFSRDVAHIMNSIRTAWGMKFPFEDHQA</sequence>
<feature type="domain" description="Gfo/Idh/MocA-like oxidoreductase N-terminal" evidence="3">
    <location>
        <begin position="34"/>
        <end position="151"/>
    </location>
</feature>
<dbReference type="Gene3D" id="3.40.50.720">
    <property type="entry name" value="NAD(P)-binding Rossmann-like Domain"/>
    <property type="match status" value="1"/>
</dbReference>
<dbReference type="Pfam" id="PF01408">
    <property type="entry name" value="GFO_IDH_MocA"/>
    <property type="match status" value="1"/>
</dbReference>
<dbReference type="PANTHER" id="PTHR22604">
    <property type="entry name" value="OXIDOREDUCTASES"/>
    <property type="match status" value="1"/>
</dbReference>
<dbReference type="PANTHER" id="PTHR22604:SF105">
    <property type="entry name" value="TRANS-1,2-DIHYDROBENZENE-1,2-DIOL DEHYDROGENASE"/>
    <property type="match status" value="1"/>
</dbReference>